<dbReference type="Proteomes" id="UP000002051">
    <property type="component" value="Chromosome 6"/>
</dbReference>
<dbReference type="EMBL" id="CM001222">
    <property type="protein sequence ID" value="KEH25310.1"/>
    <property type="molecule type" value="Genomic_DNA"/>
</dbReference>
<reference evidence="1 3" key="2">
    <citation type="journal article" date="2014" name="BMC Genomics">
        <title>An improved genome release (version Mt4.0) for the model legume Medicago truncatula.</title>
        <authorList>
            <person name="Tang H."/>
            <person name="Krishnakumar V."/>
            <person name="Bidwell S."/>
            <person name="Rosen B."/>
            <person name="Chan A."/>
            <person name="Zhou S."/>
            <person name="Gentzbittel L."/>
            <person name="Childs K.L."/>
            <person name="Yandell M."/>
            <person name="Gundlach H."/>
            <person name="Mayer K.F."/>
            <person name="Schwartz D.C."/>
            <person name="Town C.D."/>
        </authorList>
    </citation>
    <scope>GENOME REANNOTATION</scope>
    <source>
        <strain evidence="1">A17</strain>
        <strain evidence="2 3">cv. Jemalong A17</strain>
    </source>
</reference>
<dbReference type="EnsemblPlants" id="KEH25310">
    <property type="protein sequence ID" value="KEH25310"/>
    <property type="gene ID" value="MTR_6g017115"/>
</dbReference>
<reference evidence="2" key="3">
    <citation type="submission" date="2015-04" db="UniProtKB">
        <authorList>
            <consortium name="EnsemblPlants"/>
        </authorList>
    </citation>
    <scope>IDENTIFICATION</scope>
    <source>
        <strain evidence="2">cv. Jemalong A17</strain>
    </source>
</reference>
<gene>
    <name evidence="1" type="ordered locus">MTR_6g017115</name>
</gene>
<accession>A0A072UHP2</accession>
<evidence type="ECO:0000313" key="2">
    <source>
        <dbReference type="EnsemblPlants" id="KEH25310"/>
    </source>
</evidence>
<evidence type="ECO:0000313" key="1">
    <source>
        <dbReference type="EMBL" id="KEH25310.1"/>
    </source>
</evidence>
<keyword evidence="3" id="KW-1185">Reference proteome</keyword>
<name>A0A072UHP2_MEDTR</name>
<sequence length="80" mass="9277">MRAKSLPRYMGKEEFCCGISCGTFAGNIQGQGISPTFTELPAERPQERYYLGVKICRKPISCEFVNRFRRQIHRKIESFL</sequence>
<organism evidence="1 3">
    <name type="scientific">Medicago truncatula</name>
    <name type="common">Barrel medic</name>
    <name type="synonym">Medicago tribuloides</name>
    <dbReference type="NCBI Taxonomy" id="3880"/>
    <lineage>
        <taxon>Eukaryota</taxon>
        <taxon>Viridiplantae</taxon>
        <taxon>Streptophyta</taxon>
        <taxon>Embryophyta</taxon>
        <taxon>Tracheophyta</taxon>
        <taxon>Spermatophyta</taxon>
        <taxon>Magnoliopsida</taxon>
        <taxon>eudicotyledons</taxon>
        <taxon>Gunneridae</taxon>
        <taxon>Pentapetalae</taxon>
        <taxon>rosids</taxon>
        <taxon>fabids</taxon>
        <taxon>Fabales</taxon>
        <taxon>Fabaceae</taxon>
        <taxon>Papilionoideae</taxon>
        <taxon>50 kb inversion clade</taxon>
        <taxon>NPAAA clade</taxon>
        <taxon>Hologalegina</taxon>
        <taxon>IRL clade</taxon>
        <taxon>Trifolieae</taxon>
        <taxon>Medicago</taxon>
    </lineage>
</organism>
<dbReference type="AlphaFoldDB" id="A0A072UHP2"/>
<reference evidence="1 3" key="1">
    <citation type="journal article" date="2011" name="Nature">
        <title>The Medicago genome provides insight into the evolution of rhizobial symbioses.</title>
        <authorList>
            <person name="Young N.D."/>
            <person name="Debelle F."/>
            <person name="Oldroyd G.E."/>
            <person name="Geurts R."/>
            <person name="Cannon S.B."/>
            <person name="Udvardi M.K."/>
            <person name="Benedito V.A."/>
            <person name="Mayer K.F."/>
            <person name="Gouzy J."/>
            <person name="Schoof H."/>
            <person name="Van de Peer Y."/>
            <person name="Proost S."/>
            <person name="Cook D.R."/>
            <person name="Meyers B.C."/>
            <person name="Spannagl M."/>
            <person name="Cheung F."/>
            <person name="De Mita S."/>
            <person name="Krishnakumar V."/>
            <person name="Gundlach H."/>
            <person name="Zhou S."/>
            <person name="Mudge J."/>
            <person name="Bharti A.K."/>
            <person name="Murray J.D."/>
            <person name="Naoumkina M.A."/>
            <person name="Rosen B."/>
            <person name="Silverstein K.A."/>
            <person name="Tang H."/>
            <person name="Rombauts S."/>
            <person name="Zhao P.X."/>
            <person name="Zhou P."/>
            <person name="Barbe V."/>
            <person name="Bardou P."/>
            <person name="Bechner M."/>
            <person name="Bellec A."/>
            <person name="Berger A."/>
            <person name="Berges H."/>
            <person name="Bidwell S."/>
            <person name="Bisseling T."/>
            <person name="Choisne N."/>
            <person name="Couloux A."/>
            <person name="Denny R."/>
            <person name="Deshpande S."/>
            <person name="Dai X."/>
            <person name="Doyle J.J."/>
            <person name="Dudez A.M."/>
            <person name="Farmer A.D."/>
            <person name="Fouteau S."/>
            <person name="Franken C."/>
            <person name="Gibelin C."/>
            <person name="Gish J."/>
            <person name="Goldstein S."/>
            <person name="Gonzalez A.J."/>
            <person name="Green P.J."/>
            <person name="Hallab A."/>
            <person name="Hartog M."/>
            <person name="Hua A."/>
            <person name="Humphray S.J."/>
            <person name="Jeong D.H."/>
            <person name="Jing Y."/>
            <person name="Jocker A."/>
            <person name="Kenton S.M."/>
            <person name="Kim D.J."/>
            <person name="Klee K."/>
            <person name="Lai H."/>
            <person name="Lang C."/>
            <person name="Lin S."/>
            <person name="Macmil S.L."/>
            <person name="Magdelenat G."/>
            <person name="Matthews L."/>
            <person name="McCorrison J."/>
            <person name="Monaghan E.L."/>
            <person name="Mun J.H."/>
            <person name="Najar F.Z."/>
            <person name="Nicholson C."/>
            <person name="Noirot C."/>
            <person name="O'Bleness M."/>
            <person name="Paule C.R."/>
            <person name="Poulain J."/>
            <person name="Prion F."/>
            <person name="Qin B."/>
            <person name="Qu C."/>
            <person name="Retzel E.F."/>
            <person name="Riddle C."/>
            <person name="Sallet E."/>
            <person name="Samain S."/>
            <person name="Samson N."/>
            <person name="Sanders I."/>
            <person name="Saurat O."/>
            <person name="Scarpelli C."/>
            <person name="Schiex T."/>
            <person name="Segurens B."/>
            <person name="Severin A.J."/>
            <person name="Sherrier D.J."/>
            <person name="Shi R."/>
            <person name="Sims S."/>
            <person name="Singer S.R."/>
            <person name="Sinharoy S."/>
            <person name="Sterck L."/>
            <person name="Viollet A."/>
            <person name="Wang B.B."/>
            <person name="Wang K."/>
            <person name="Wang M."/>
            <person name="Wang X."/>
            <person name="Warfsmann J."/>
            <person name="Weissenbach J."/>
            <person name="White D.D."/>
            <person name="White J.D."/>
            <person name="Wiley G.B."/>
            <person name="Wincker P."/>
            <person name="Xing Y."/>
            <person name="Yang L."/>
            <person name="Yao Z."/>
            <person name="Ying F."/>
            <person name="Zhai J."/>
            <person name="Zhou L."/>
            <person name="Zuber A."/>
            <person name="Denarie J."/>
            <person name="Dixon R.A."/>
            <person name="May G.D."/>
            <person name="Schwartz D.C."/>
            <person name="Rogers J."/>
            <person name="Quetier F."/>
            <person name="Town C.D."/>
            <person name="Roe B.A."/>
        </authorList>
    </citation>
    <scope>NUCLEOTIDE SEQUENCE [LARGE SCALE GENOMIC DNA]</scope>
    <source>
        <strain evidence="1">A17</strain>
        <strain evidence="2 3">cv. Jemalong A17</strain>
    </source>
</reference>
<dbReference type="HOGENOM" id="CLU_2593429_0_0_1"/>
<evidence type="ECO:0000313" key="3">
    <source>
        <dbReference type="Proteomes" id="UP000002051"/>
    </source>
</evidence>
<protein>
    <submittedName>
        <fullName evidence="1 2">Uncharacterized protein</fullName>
    </submittedName>
</protein>
<proteinExistence type="predicted"/>